<dbReference type="AlphaFoldDB" id="A0A916YPL1"/>
<dbReference type="PANTHER" id="PTHR12110:SF53">
    <property type="entry name" value="BLR5974 PROTEIN"/>
    <property type="match status" value="1"/>
</dbReference>
<name>A0A916YPL1_9BACT</name>
<dbReference type="InterPro" id="IPR036237">
    <property type="entry name" value="Xyl_isomerase-like_sf"/>
</dbReference>
<feature type="compositionally biased region" description="Polar residues" evidence="1">
    <location>
        <begin position="101"/>
        <end position="110"/>
    </location>
</feature>
<feature type="region of interest" description="Disordered" evidence="1">
    <location>
        <begin position="78"/>
        <end position="116"/>
    </location>
</feature>
<reference evidence="2" key="2">
    <citation type="submission" date="2020-09" db="EMBL/GenBank/DDBJ databases">
        <authorList>
            <person name="Sun Q."/>
            <person name="Zhou Y."/>
        </authorList>
    </citation>
    <scope>NUCLEOTIDE SEQUENCE</scope>
    <source>
        <strain evidence="2">CGMCC 1.15958</strain>
    </source>
</reference>
<accession>A0A916YPL1</accession>
<gene>
    <name evidence="2" type="ORF">GCM10011514_19470</name>
</gene>
<protein>
    <recommendedName>
        <fullName evidence="4">Sugar phosphate isomerase/epimerase</fullName>
    </recommendedName>
</protein>
<dbReference type="EMBL" id="BMKK01000003">
    <property type="protein sequence ID" value="GGD55419.1"/>
    <property type="molecule type" value="Genomic_DNA"/>
</dbReference>
<keyword evidence="3" id="KW-1185">Reference proteome</keyword>
<sequence>MKNQLSRRGFMTIAPMATLGLVLSKRSTNWLDKPNSKFNGVQIGAITYSFRSMPHDIDQLLQFCIDCNVSAIEMMGDPAEDFAGKPKNPNPFRMGPPPRQTAGQPPQRPQMTEEQKAQMAEYNKSVAAWRATASMDKFKEIRKKFNDAGVTIYAFKPNAFGANNTDAEIEYGMNAAKALGATSVTVELPTDSAQTKRLGDFGSKHKVYVGYHAHLQATDTLWDEALSQSPYNSMNLDCGHYIAVGGKNTKESLLALIEAKHDRITSMHIKDRTADGKGNLEWGKGDTPLREILTLMKTKKYKFPATVELEYEIPEGSNAVKEVAKCVAYAKGLLA</sequence>
<dbReference type="SUPFAM" id="SSF51658">
    <property type="entry name" value="Xylose isomerase-like"/>
    <property type="match status" value="1"/>
</dbReference>
<dbReference type="Gene3D" id="3.20.20.150">
    <property type="entry name" value="Divalent-metal-dependent TIM barrel enzymes"/>
    <property type="match status" value="1"/>
</dbReference>
<proteinExistence type="predicted"/>
<organism evidence="2 3">
    <name type="scientific">Emticicia aquatilis</name>
    <dbReference type="NCBI Taxonomy" id="1537369"/>
    <lineage>
        <taxon>Bacteria</taxon>
        <taxon>Pseudomonadati</taxon>
        <taxon>Bacteroidota</taxon>
        <taxon>Cytophagia</taxon>
        <taxon>Cytophagales</taxon>
        <taxon>Leadbetterellaceae</taxon>
        <taxon>Emticicia</taxon>
    </lineage>
</organism>
<dbReference type="PANTHER" id="PTHR12110">
    <property type="entry name" value="HYDROXYPYRUVATE ISOMERASE"/>
    <property type="match status" value="1"/>
</dbReference>
<comment type="caution">
    <text evidence="2">The sequence shown here is derived from an EMBL/GenBank/DDBJ whole genome shotgun (WGS) entry which is preliminary data.</text>
</comment>
<dbReference type="RefSeq" id="WP_188765871.1">
    <property type="nucleotide sequence ID" value="NZ_BMKK01000003.1"/>
</dbReference>
<dbReference type="InterPro" id="IPR050312">
    <property type="entry name" value="IolE/XylAMocC-like"/>
</dbReference>
<evidence type="ECO:0000313" key="3">
    <source>
        <dbReference type="Proteomes" id="UP000609064"/>
    </source>
</evidence>
<evidence type="ECO:0000313" key="2">
    <source>
        <dbReference type="EMBL" id="GGD55419.1"/>
    </source>
</evidence>
<reference evidence="2" key="1">
    <citation type="journal article" date="2014" name="Int. J. Syst. Evol. Microbiol.">
        <title>Complete genome sequence of Corynebacterium casei LMG S-19264T (=DSM 44701T), isolated from a smear-ripened cheese.</title>
        <authorList>
            <consortium name="US DOE Joint Genome Institute (JGI-PGF)"/>
            <person name="Walter F."/>
            <person name="Albersmeier A."/>
            <person name="Kalinowski J."/>
            <person name="Ruckert C."/>
        </authorList>
    </citation>
    <scope>NUCLEOTIDE SEQUENCE</scope>
    <source>
        <strain evidence="2">CGMCC 1.15958</strain>
    </source>
</reference>
<evidence type="ECO:0000256" key="1">
    <source>
        <dbReference type="SAM" id="MobiDB-lite"/>
    </source>
</evidence>
<dbReference type="Proteomes" id="UP000609064">
    <property type="component" value="Unassembled WGS sequence"/>
</dbReference>
<evidence type="ECO:0008006" key="4">
    <source>
        <dbReference type="Google" id="ProtNLM"/>
    </source>
</evidence>